<evidence type="ECO:0000313" key="3">
    <source>
        <dbReference type="EMBL" id="QGU07377.1"/>
    </source>
</evidence>
<feature type="compositionally biased region" description="Polar residues" evidence="1">
    <location>
        <begin position="139"/>
        <end position="155"/>
    </location>
</feature>
<reference evidence="3 4" key="1">
    <citation type="submission" date="2019-11" db="EMBL/GenBank/DDBJ databases">
        <title>Complete genome sequence of Corynebacterium kalinowskii 1959, a novel Corynebacterium species isolated from soil of a small paddock in Vilsendorf, Germany.</title>
        <authorList>
            <person name="Schaffert L."/>
            <person name="Ruwe M."/>
            <person name="Milse J."/>
            <person name="Hanuschka K."/>
            <person name="Ortseifen V."/>
            <person name="Droste J."/>
            <person name="Brandt D."/>
            <person name="Schlueter L."/>
            <person name="Kutter Y."/>
            <person name="Vinke S."/>
            <person name="Viehoefer P."/>
            <person name="Jacob L."/>
            <person name="Luebke N.-C."/>
            <person name="Schulte-Berndt E."/>
            <person name="Hain C."/>
            <person name="Linder M."/>
            <person name="Schmidt P."/>
            <person name="Wollenschlaeger L."/>
            <person name="Luttermann T."/>
            <person name="Thieme E."/>
            <person name="Hassa J."/>
            <person name="Haak M."/>
            <person name="Wittchen M."/>
            <person name="Mentz A."/>
            <person name="Persicke M."/>
            <person name="Busche T."/>
            <person name="Ruckert C."/>
        </authorList>
    </citation>
    <scope>NUCLEOTIDE SEQUENCE [LARGE SCALE GENOMIC DNA]</scope>
    <source>
        <strain evidence="3 4">2039</strain>
    </source>
</reference>
<feature type="transmembrane region" description="Helical" evidence="2">
    <location>
        <begin position="6"/>
        <end position="24"/>
    </location>
</feature>
<organism evidence="3 4">
    <name type="scientific">Corynebacterium occultum</name>
    <dbReference type="NCBI Taxonomy" id="2675219"/>
    <lineage>
        <taxon>Bacteria</taxon>
        <taxon>Bacillati</taxon>
        <taxon>Actinomycetota</taxon>
        <taxon>Actinomycetes</taxon>
        <taxon>Mycobacteriales</taxon>
        <taxon>Corynebacteriaceae</taxon>
        <taxon>Corynebacterium</taxon>
    </lineage>
</organism>
<dbReference type="Pfam" id="PF04186">
    <property type="entry name" value="FxsA"/>
    <property type="match status" value="1"/>
</dbReference>
<keyword evidence="2" id="KW-1133">Transmembrane helix</keyword>
<dbReference type="EMBL" id="CP046455">
    <property type="protein sequence ID" value="QGU07377.1"/>
    <property type="molecule type" value="Genomic_DNA"/>
</dbReference>
<evidence type="ECO:0000313" key="4">
    <source>
        <dbReference type="Proteomes" id="UP000424462"/>
    </source>
</evidence>
<name>A0A6B8W5X7_9CORY</name>
<sequence>MPLLIALPYFILEILTFWALASWLGLGWAILAIIVAFFGGLWLAAAQMRSISQAAATQKIDPGQAAGDTGLLAAGAVLVALPGIATTLLGLLLIIPPTRMVIRKILARKLRTSIENLGVRSFEATNMYRERASYGNFRDPNTQASQAGHPSQGQPNHEVIDEAEIQEWTSNLDPEDFLRDEGDSGKGKPEK</sequence>
<keyword evidence="4" id="KW-1185">Reference proteome</keyword>
<proteinExistence type="predicted"/>
<dbReference type="NCBIfam" id="NF008528">
    <property type="entry name" value="PRK11463.1-2"/>
    <property type="match status" value="1"/>
</dbReference>
<dbReference type="PANTHER" id="PTHR35335">
    <property type="entry name" value="UPF0716 PROTEIN FXSA"/>
    <property type="match status" value="1"/>
</dbReference>
<dbReference type="PANTHER" id="PTHR35335:SF1">
    <property type="entry name" value="UPF0716 PROTEIN FXSA"/>
    <property type="match status" value="1"/>
</dbReference>
<gene>
    <name evidence="3" type="ORF">COCCU_07215</name>
</gene>
<keyword evidence="2" id="KW-0472">Membrane</keyword>
<dbReference type="Proteomes" id="UP000424462">
    <property type="component" value="Chromosome"/>
</dbReference>
<feature type="transmembrane region" description="Helical" evidence="2">
    <location>
        <begin position="31"/>
        <end position="51"/>
    </location>
</feature>
<dbReference type="KEGG" id="cok:COCCU_07215"/>
<accession>A0A6B8W5X7</accession>
<feature type="transmembrane region" description="Helical" evidence="2">
    <location>
        <begin position="71"/>
        <end position="95"/>
    </location>
</feature>
<dbReference type="InterPro" id="IPR007313">
    <property type="entry name" value="FxsA"/>
</dbReference>
<dbReference type="GO" id="GO:0016020">
    <property type="term" value="C:membrane"/>
    <property type="evidence" value="ECO:0007669"/>
    <property type="project" value="InterPro"/>
</dbReference>
<dbReference type="AlphaFoldDB" id="A0A6B8W5X7"/>
<feature type="compositionally biased region" description="Basic and acidic residues" evidence="1">
    <location>
        <begin position="176"/>
        <end position="191"/>
    </location>
</feature>
<evidence type="ECO:0000256" key="1">
    <source>
        <dbReference type="SAM" id="MobiDB-lite"/>
    </source>
</evidence>
<keyword evidence="2" id="KW-0812">Transmembrane</keyword>
<evidence type="ECO:0000256" key="2">
    <source>
        <dbReference type="SAM" id="Phobius"/>
    </source>
</evidence>
<dbReference type="RefSeq" id="WP_156230877.1">
    <property type="nucleotide sequence ID" value="NZ_CP046455.1"/>
</dbReference>
<protein>
    <submittedName>
        <fullName evidence="3">Phage T7 F exclusion suppressor FxsA</fullName>
    </submittedName>
</protein>
<feature type="region of interest" description="Disordered" evidence="1">
    <location>
        <begin position="135"/>
        <end position="191"/>
    </location>
</feature>